<dbReference type="InterPro" id="IPR026444">
    <property type="entry name" value="Secre_tail"/>
</dbReference>
<dbReference type="EMBL" id="UFXS01000001">
    <property type="protein sequence ID" value="STD54757.1"/>
    <property type="molecule type" value="Genomic_DNA"/>
</dbReference>
<keyword evidence="1 2" id="KW-0732">Signal</keyword>
<evidence type="ECO:0000256" key="1">
    <source>
        <dbReference type="ARBA" id="ARBA00022729"/>
    </source>
</evidence>
<organism evidence="5 6">
    <name type="scientific">Empedobacter falsenii</name>
    <dbReference type="NCBI Taxonomy" id="343874"/>
    <lineage>
        <taxon>Bacteria</taxon>
        <taxon>Pseudomonadati</taxon>
        <taxon>Bacteroidota</taxon>
        <taxon>Flavobacteriia</taxon>
        <taxon>Flavobacteriales</taxon>
        <taxon>Weeksellaceae</taxon>
        <taxon>Empedobacter</taxon>
    </lineage>
</organism>
<evidence type="ECO:0000259" key="4">
    <source>
        <dbReference type="Pfam" id="PF20009"/>
    </source>
</evidence>
<dbReference type="RefSeq" id="WP_114999332.1">
    <property type="nucleotide sequence ID" value="NZ_UFXS01000001.1"/>
</dbReference>
<gene>
    <name evidence="5" type="ORF">NCTC13456_01183</name>
</gene>
<dbReference type="AlphaFoldDB" id="A0A376G7D0"/>
<dbReference type="STRING" id="343874.GCA_000805695_00340"/>
<dbReference type="InterPro" id="IPR045474">
    <property type="entry name" value="GEVED"/>
</dbReference>
<protein>
    <submittedName>
        <fullName evidence="5">Por secretion system C-terminal sorting domain</fullName>
    </submittedName>
</protein>
<reference evidence="5 6" key="1">
    <citation type="submission" date="2018-06" db="EMBL/GenBank/DDBJ databases">
        <authorList>
            <consortium name="Pathogen Informatics"/>
            <person name="Doyle S."/>
        </authorList>
    </citation>
    <scope>NUCLEOTIDE SEQUENCE [LARGE SCALE GENOMIC DNA]</scope>
    <source>
        <strain evidence="5 6">NCTC13456</strain>
    </source>
</reference>
<feature type="signal peptide" evidence="2">
    <location>
        <begin position="1"/>
        <end position="19"/>
    </location>
</feature>
<feature type="domain" description="GEVED" evidence="4">
    <location>
        <begin position="129"/>
        <end position="223"/>
    </location>
</feature>
<dbReference type="NCBIfam" id="TIGR04183">
    <property type="entry name" value="Por_Secre_tail"/>
    <property type="match status" value="1"/>
</dbReference>
<feature type="chain" id="PRO_5016589462" evidence="2">
    <location>
        <begin position="20"/>
        <end position="798"/>
    </location>
</feature>
<dbReference type="Pfam" id="PF18962">
    <property type="entry name" value="Por_Secre_tail"/>
    <property type="match status" value="1"/>
</dbReference>
<evidence type="ECO:0000313" key="5">
    <source>
        <dbReference type="EMBL" id="STD54757.1"/>
    </source>
</evidence>
<proteinExistence type="predicted"/>
<evidence type="ECO:0000256" key="2">
    <source>
        <dbReference type="SAM" id="SignalP"/>
    </source>
</evidence>
<dbReference type="Pfam" id="PF20009">
    <property type="entry name" value="GEVED"/>
    <property type="match status" value="1"/>
</dbReference>
<evidence type="ECO:0000313" key="6">
    <source>
        <dbReference type="Proteomes" id="UP000254737"/>
    </source>
</evidence>
<accession>A0A376G7D0</accession>
<name>A0A376G7D0_9FLAO</name>
<evidence type="ECO:0000259" key="3">
    <source>
        <dbReference type="Pfam" id="PF18962"/>
    </source>
</evidence>
<sequence length="798" mass="89417">MKKHLNIILITLLSANVFAQHAKSSILESWLEQAKTPKVVVNQLADFTSPQPKLGLTYCTPANIPTPEEITKVTIKSNANTYLVNSSGNDTNIGYEDFTALTPAKLQQSSYYDITLEGDTKGLFYSSFTVMIDFNQDGNFSNYYDNYSDSQSEIIFGDDLLYNSNGKDGKSITVRVRVPQDAKLGQTRMRILKRQTDDRAAFHTRDGCDIGSTFGQVEDYTINVVEPVACTNTPNGAVTNEVILPVMNSLTSLPQEISMGSYVDIFVYKDVKYFFEVNNNTKIQLALKNIKTNKVLAASSGAINFRSPITGVVRLYIHSDENCTVGTEKVKLELSGTNPNPNPINEACNFGIPTTQFQLLKEFKSNEELAFDINASPGRATTISGIKINLLGEATQVDFDLLADANELPSTLISKIKGKIVSKKLIATINGIKGYEYNIDFDQPITLDALESDNVTKKWLKLVTDAQAVEINALYSLGNKFALKSQDKWTKSPSSEFVYQLKADCSYSSCKQTVPEAPKILEMAVPELSGATTNKNIFDVVVDKNYSLEIDGLDIDYWVNDKTNKPEIVWPEMPFLKIFLLENNPKTDMPYIQATDKTIKNIPISTIDTAFLENYHLKYEGVIYYHLEKFRAKIDFKEPLKLDGKNTNRYWLSLEEESNIDAWSITPYAEHTVGKSAYTYSLPANPADPLLDTDVWLDHKSEFVYNLKIRCSSLATTEIEKLGETKIYPNPFRDILTIESIYNIKAVEIYNMAGLKVNSKEMNTKTAQLNLSNLPVGVYILKAIDEKGKVFSQKIIKK</sequence>
<dbReference type="Proteomes" id="UP000254737">
    <property type="component" value="Unassembled WGS sequence"/>
</dbReference>
<feature type="domain" description="Secretion system C-terminal sorting" evidence="3">
    <location>
        <begin position="727"/>
        <end position="796"/>
    </location>
</feature>